<dbReference type="Gene3D" id="2.40.160.20">
    <property type="match status" value="1"/>
</dbReference>
<evidence type="ECO:0000313" key="2">
    <source>
        <dbReference type="Proteomes" id="UP000003053"/>
    </source>
</evidence>
<accession>A4C1K7</accession>
<comment type="caution">
    <text evidence="1">The sequence shown here is derived from an EMBL/GenBank/DDBJ whole genome shotgun (WGS) entry which is preliminary data.</text>
</comment>
<dbReference type="Proteomes" id="UP000003053">
    <property type="component" value="Unassembled WGS sequence"/>
</dbReference>
<dbReference type="EMBL" id="AAOG01000003">
    <property type="protein sequence ID" value="EAR12010.1"/>
    <property type="molecule type" value="Genomic_DNA"/>
</dbReference>
<dbReference type="OrthoDB" id="1200606at2"/>
<dbReference type="eggNOG" id="ENOG5032RP6">
    <property type="taxonomic scope" value="Bacteria"/>
</dbReference>
<evidence type="ECO:0000313" key="1">
    <source>
        <dbReference type="EMBL" id="EAR12010.1"/>
    </source>
</evidence>
<sequence>MHLYAFELGLAAIDKRSERLADGFTFIENGSLGLSYSINKNTFLYLGSNIGHVSNLDFKTPNAGFSLVGFEAGFSYVL</sequence>
<dbReference type="AlphaFoldDB" id="A4C1K7"/>
<name>A4C1K7_9FLAO</name>
<protein>
    <submittedName>
        <fullName evidence="1">Uncharacterized protein</fullName>
    </submittedName>
</protein>
<dbReference type="RefSeq" id="WP_004570970.1">
    <property type="nucleotide sequence ID" value="NZ_CH724148.1"/>
</dbReference>
<dbReference type="InterPro" id="IPR018550">
    <property type="entry name" value="Lipid-A_deacylase-rel"/>
</dbReference>
<dbReference type="HOGENOM" id="CLU_2619012_0_0_10"/>
<keyword evidence="2" id="KW-1185">Reference proteome</keyword>
<dbReference type="STRING" id="313594.PI23P_11772"/>
<dbReference type="Pfam" id="PF09411">
    <property type="entry name" value="PagL"/>
    <property type="match status" value="1"/>
</dbReference>
<organism evidence="1 2">
    <name type="scientific">Polaribacter irgensii 23-P</name>
    <dbReference type="NCBI Taxonomy" id="313594"/>
    <lineage>
        <taxon>Bacteria</taxon>
        <taxon>Pseudomonadati</taxon>
        <taxon>Bacteroidota</taxon>
        <taxon>Flavobacteriia</taxon>
        <taxon>Flavobacteriales</taxon>
        <taxon>Flavobacteriaceae</taxon>
    </lineage>
</organism>
<gene>
    <name evidence="1" type="ORF">PI23P_11772</name>
</gene>
<reference evidence="1 2" key="1">
    <citation type="submission" date="2006-02" db="EMBL/GenBank/DDBJ databases">
        <authorList>
            <person name="Murray A."/>
            <person name="Staley J."/>
            <person name="Ferriera S."/>
            <person name="Johnson J."/>
            <person name="Kravitz S."/>
            <person name="Halpern A."/>
            <person name="Remington K."/>
            <person name="Beeson K."/>
            <person name="Tran B."/>
            <person name="Rogers Y.-H."/>
            <person name="Friedman R."/>
            <person name="Venter J.C."/>
        </authorList>
    </citation>
    <scope>NUCLEOTIDE SEQUENCE [LARGE SCALE GENOMIC DNA]</scope>
    <source>
        <strain evidence="1 2">23-P</strain>
    </source>
</reference>
<proteinExistence type="predicted"/>